<evidence type="ECO:0000313" key="2">
    <source>
        <dbReference type="EMBL" id="ONK75585.1"/>
    </source>
</evidence>
<dbReference type="EMBL" id="CM007383">
    <property type="protein sequence ID" value="ONK75585.1"/>
    <property type="molecule type" value="Genomic_DNA"/>
</dbReference>
<reference evidence="3" key="1">
    <citation type="journal article" date="2017" name="Nat. Commun.">
        <title>The asparagus genome sheds light on the origin and evolution of a young Y chromosome.</title>
        <authorList>
            <person name="Harkess A."/>
            <person name="Zhou J."/>
            <person name="Xu C."/>
            <person name="Bowers J.E."/>
            <person name="Van der Hulst R."/>
            <person name="Ayyampalayam S."/>
            <person name="Mercati F."/>
            <person name="Riccardi P."/>
            <person name="McKain M.R."/>
            <person name="Kakrana A."/>
            <person name="Tang H."/>
            <person name="Ray J."/>
            <person name="Groenendijk J."/>
            <person name="Arikit S."/>
            <person name="Mathioni S.M."/>
            <person name="Nakano M."/>
            <person name="Shan H."/>
            <person name="Telgmann-Rauber A."/>
            <person name="Kanno A."/>
            <person name="Yue Z."/>
            <person name="Chen H."/>
            <person name="Li W."/>
            <person name="Chen Y."/>
            <person name="Xu X."/>
            <person name="Zhang Y."/>
            <person name="Luo S."/>
            <person name="Chen H."/>
            <person name="Gao J."/>
            <person name="Mao Z."/>
            <person name="Pires J.C."/>
            <person name="Luo M."/>
            <person name="Kudrna D."/>
            <person name="Wing R.A."/>
            <person name="Meyers B.C."/>
            <person name="Yi K."/>
            <person name="Kong H."/>
            <person name="Lavrijsen P."/>
            <person name="Sunseri F."/>
            <person name="Falavigna A."/>
            <person name="Ye Y."/>
            <person name="Leebens-Mack J.H."/>
            <person name="Chen G."/>
        </authorList>
    </citation>
    <scope>NUCLEOTIDE SEQUENCE [LARGE SCALE GENOMIC DNA]</scope>
    <source>
        <strain evidence="3">cv. DH0086</strain>
    </source>
</reference>
<organism evidence="2 3">
    <name type="scientific">Asparagus officinalis</name>
    <name type="common">Garden asparagus</name>
    <dbReference type="NCBI Taxonomy" id="4686"/>
    <lineage>
        <taxon>Eukaryota</taxon>
        <taxon>Viridiplantae</taxon>
        <taxon>Streptophyta</taxon>
        <taxon>Embryophyta</taxon>
        <taxon>Tracheophyta</taxon>
        <taxon>Spermatophyta</taxon>
        <taxon>Magnoliopsida</taxon>
        <taxon>Liliopsida</taxon>
        <taxon>Asparagales</taxon>
        <taxon>Asparagaceae</taxon>
        <taxon>Asparagoideae</taxon>
        <taxon>Asparagus</taxon>
    </lineage>
</organism>
<evidence type="ECO:0000256" key="1">
    <source>
        <dbReference type="SAM" id="MobiDB-lite"/>
    </source>
</evidence>
<evidence type="ECO:0000313" key="3">
    <source>
        <dbReference type="Proteomes" id="UP000243459"/>
    </source>
</evidence>
<protein>
    <submittedName>
        <fullName evidence="2">Uncharacterized protein</fullName>
    </submittedName>
</protein>
<name>A0A5P1FB62_ASPOF</name>
<dbReference type="AlphaFoldDB" id="A0A5P1FB62"/>
<keyword evidence="3" id="KW-1185">Reference proteome</keyword>
<sequence>MPPLLGDRRRPLFFEMADGIAPSRCPRNFLPSPPPCWPSPSLLASNAPSVSRSLTPPLLGDCRRPLSLEIADGIAPSRSPKSSGLFTPPLSLSKDAALRATQEAADDPHVLSKEENDSIAMNAGLAGGNSSGMQRRDIDDDDDS</sequence>
<dbReference type="Gramene" id="ONK75585">
    <property type="protein sequence ID" value="ONK75585"/>
    <property type="gene ID" value="A4U43_C03F18450"/>
</dbReference>
<dbReference type="Proteomes" id="UP000243459">
    <property type="component" value="Chromosome 3"/>
</dbReference>
<accession>A0A5P1FB62</accession>
<feature type="region of interest" description="Disordered" evidence="1">
    <location>
        <begin position="97"/>
        <end position="144"/>
    </location>
</feature>
<gene>
    <name evidence="2" type="ORF">A4U43_C03F18450</name>
</gene>
<feature type="compositionally biased region" description="Basic and acidic residues" evidence="1">
    <location>
        <begin position="106"/>
        <end position="116"/>
    </location>
</feature>
<proteinExistence type="predicted"/>